<proteinExistence type="predicted"/>
<dbReference type="EMBL" id="CP097899">
    <property type="protein sequence ID" value="URN93322.1"/>
    <property type="molecule type" value="Genomic_DNA"/>
</dbReference>
<gene>
    <name evidence="1" type="ORF">NAG76_15990</name>
</gene>
<evidence type="ECO:0000313" key="2">
    <source>
        <dbReference type="Proteomes" id="UP001056756"/>
    </source>
</evidence>
<name>A0A9J6ZB54_9BACL</name>
<dbReference type="AlphaFoldDB" id="A0A9J6ZB54"/>
<sequence length="146" mass="16794">MLTCQTIESLPDLQQLLLLKVKRIELFVIPLIEIDEYGFRVCMCLTTNQGYGWSELFISEDQKPASWNSWSTSLPHYIGVGGLSETMQDETNSIAKQSPIHQLFLSAVQHIHSIPNETSPHRATFRRDNNYINALMDRSIFYLSLF</sequence>
<dbReference type="Proteomes" id="UP001056756">
    <property type="component" value="Chromosome"/>
</dbReference>
<organism evidence="1 2">
    <name type="scientific">Candidatus Pristimantibacillus lignocellulolyticus</name>
    <dbReference type="NCBI Taxonomy" id="2994561"/>
    <lineage>
        <taxon>Bacteria</taxon>
        <taxon>Bacillati</taxon>
        <taxon>Bacillota</taxon>
        <taxon>Bacilli</taxon>
        <taxon>Bacillales</taxon>
        <taxon>Paenibacillaceae</taxon>
        <taxon>Candidatus Pristimantibacillus</taxon>
    </lineage>
</organism>
<dbReference type="KEGG" id="plig:NAG76_15990"/>
<accession>A0A9J6ZB54</accession>
<reference evidence="1" key="1">
    <citation type="submission" date="2022-05" db="EMBL/GenBank/DDBJ databases">
        <title>Novel bacterial taxa in a minimal lignocellulolytic consortium and its capacity to transform plastics disclosed by genome-resolved metagenomics.</title>
        <authorList>
            <person name="Rodriguez C.A.D."/>
            <person name="Diaz-Garcia L."/>
            <person name="Herrera K."/>
            <person name="Tarazona N.A."/>
            <person name="Sproer C."/>
            <person name="Overmann J."/>
            <person name="Jimenez D.J."/>
        </authorList>
    </citation>
    <scope>NUCLEOTIDE SEQUENCE</scope>
    <source>
        <strain evidence="1">MAG5</strain>
    </source>
</reference>
<evidence type="ECO:0000313" key="1">
    <source>
        <dbReference type="EMBL" id="URN93322.1"/>
    </source>
</evidence>
<protein>
    <submittedName>
        <fullName evidence="1">Uncharacterized protein</fullName>
    </submittedName>
</protein>